<gene>
    <name evidence="1" type="ORF">METZ01_LOCUS443482</name>
</gene>
<proteinExistence type="predicted"/>
<name>A0A382Z7D1_9ZZZZ</name>
<dbReference type="EMBL" id="UINC01181107">
    <property type="protein sequence ID" value="SVD90628.1"/>
    <property type="molecule type" value="Genomic_DNA"/>
</dbReference>
<protein>
    <submittedName>
        <fullName evidence="1">Uncharacterized protein</fullName>
    </submittedName>
</protein>
<accession>A0A382Z7D1</accession>
<sequence length="56" mass="6258">MDGNTNSPFSAKSPHLKTYYLSLFGFISHKLNIYFKYCAVVEIKLGNLPDTSSVPC</sequence>
<organism evidence="1">
    <name type="scientific">marine metagenome</name>
    <dbReference type="NCBI Taxonomy" id="408172"/>
    <lineage>
        <taxon>unclassified sequences</taxon>
        <taxon>metagenomes</taxon>
        <taxon>ecological metagenomes</taxon>
    </lineage>
</organism>
<dbReference type="AlphaFoldDB" id="A0A382Z7D1"/>
<evidence type="ECO:0000313" key="1">
    <source>
        <dbReference type="EMBL" id="SVD90628.1"/>
    </source>
</evidence>
<reference evidence="1" key="1">
    <citation type="submission" date="2018-05" db="EMBL/GenBank/DDBJ databases">
        <authorList>
            <person name="Lanie J.A."/>
            <person name="Ng W.-L."/>
            <person name="Kazmierczak K.M."/>
            <person name="Andrzejewski T.M."/>
            <person name="Davidsen T.M."/>
            <person name="Wayne K.J."/>
            <person name="Tettelin H."/>
            <person name="Glass J.I."/>
            <person name="Rusch D."/>
            <person name="Podicherti R."/>
            <person name="Tsui H.-C.T."/>
            <person name="Winkler M.E."/>
        </authorList>
    </citation>
    <scope>NUCLEOTIDE SEQUENCE</scope>
</reference>